<evidence type="ECO:0000256" key="3">
    <source>
        <dbReference type="ARBA" id="ARBA00022475"/>
    </source>
</evidence>
<evidence type="ECO:0000256" key="7">
    <source>
        <dbReference type="ARBA" id="ARBA00023136"/>
    </source>
</evidence>
<dbReference type="EMBL" id="CP002461">
    <property type="protein sequence ID" value="AEN98523.1"/>
    <property type="molecule type" value="Genomic_DNA"/>
</dbReference>
<evidence type="ECO:0000256" key="2">
    <source>
        <dbReference type="ARBA" id="ARBA00022448"/>
    </source>
</evidence>
<accession>G2KTT0</accession>
<gene>
    <name evidence="9" type="primary">gltT</name>
    <name evidence="9" type="ordered locus">LSA_00340</name>
</gene>
<keyword evidence="4 8" id="KW-0812">Transmembrane</keyword>
<dbReference type="SUPFAM" id="SSF118215">
    <property type="entry name" value="Proton glutamate symport protein"/>
    <property type="match status" value="1"/>
</dbReference>
<keyword evidence="5" id="KW-0769">Symport</keyword>
<keyword evidence="3" id="KW-1003">Cell membrane</keyword>
<keyword evidence="10" id="KW-1185">Reference proteome</keyword>
<dbReference type="FunFam" id="1.10.3860.10:FF:000001">
    <property type="entry name" value="C4-dicarboxylate transport protein"/>
    <property type="match status" value="1"/>
</dbReference>
<dbReference type="GO" id="GO:0015293">
    <property type="term" value="F:symporter activity"/>
    <property type="evidence" value="ECO:0007669"/>
    <property type="project" value="UniProtKB-KW"/>
</dbReference>
<organism evidence="9 10">
    <name type="scientific">Fructilactobacillus sanfranciscensis (strain TMW 1.1304)</name>
    <name type="common">Lactobacillus sanfranciscensis</name>
    <dbReference type="NCBI Taxonomy" id="714313"/>
    <lineage>
        <taxon>Bacteria</taxon>
        <taxon>Bacillati</taxon>
        <taxon>Bacillota</taxon>
        <taxon>Bacilli</taxon>
        <taxon>Lactobacillales</taxon>
        <taxon>Lactobacillaceae</taxon>
        <taxon>Fructilactobacillus</taxon>
    </lineage>
</organism>
<dbReference type="GO" id="GO:0006835">
    <property type="term" value="P:dicarboxylic acid transport"/>
    <property type="evidence" value="ECO:0007669"/>
    <property type="project" value="TreeGrafter"/>
</dbReference>
<dbReference type="PANTHER" id="PTHR42865:SF7">
    <property type="entry name" value="PROTON_GLUTAMATE-ASPARTATE SYMPORTER"/>
    <property type="match status" value="1"/>
</dbReference>
<feature type="transmembrane region" description="Helical" evidence="8">
    <location>
        <begin position="371"/>
        <end position="394"/>
    </location>
</feature>
<dbReference type="HOGENOM" id="CLU_019375_7_0_9"/>
<dbReference type="GO" id="GO:0005886">
    <property type="term" value="C:plasma membrane"/>
    <property type="evidence" value="ECO:0007669"/>
    <property type="project" value="UniProtKB-SubCell"/>
</dbReference>
<dbReference type="InterPro" id="IPR036458">
    <property type="entry name" value="Na:dicarbo_symporter_sf"/>
</dbReference>
<dbReference type="InterPro" id="IPR018107">
    <property type="entry name" value="Na-dicarboxylate_symporter_CS"/>
</dbReference>
<feature type="transmembrane region" description="Helical" evidence="8">
    <location>
        <begin position="208"/>
        <end position="229"/>
    </location>
</feature>
<dbReference type="InterPro" id="IPR001991">
    <property type="entry name" value="Na-dicarboxylate_symporter"/>
</dbReference>
<feature type="transmembrane region" description="Helical" evidence="8">
    <location>
        <begin position="20"/>
        <end position="41"/>
    </location>
</feature>
<dbReference type="AlphaFoldDB" id="G2KTT0"/>
<evidence type="ECO:0000256" key="4">
    <source>
        <dbReference type="ARBA" id="ARBA00022692"/>
    </source>
</evidence>
<keyword evidence="2" id="KW-0813">Transport</keyword>
<feature type="transmembrane region" description="Helical" evidence="8">
    <location>
        <begin position="303"/>
        <end position="320"/>
    </location>
</feature>
<name>G2KTT0_FRUST</name>
<feature type="transmembrane region" description="Helical" evidence="8">
    <location>
        <begin position="95"/>
        <end position="117"/>
    </location>
</feature>
<protein>
    <submittedName>
        <fullName evidence="9">Proton/sodium-glutamate symport protein</fullName>
    </submittedName>
</protein>
<dbReference type="eggNOG" id="COG1301">
    <property type="taxonomic scope" value="Bacteria"/>
</dbReference>
<evidence type="ECO:0000256" key="8">
    <source>
        <dbReference type="SAM" id="Phobius"/>
    </source>
</evidence>
<evidence type="ECO:0000313" key="10">
    <source>
        <dbReference type="Proteomes" id="UP000001285"/>
    </source>
</evidence>
<dbReference type="KEGG" id="lsn:LSA_00340"/>
<dbReference type="PANTHER" id="PTHR42865">
    <property type="entry name" value="PROTON/GLUTAMATE-ASPARTATE SYMPORTER"/>
    <property type="match status" value="1"/>
</dbReference>
<evidence type="ECO:0000256" key="6">
    <source>
        <dbReference type="ARBA" id="ARBA00022989"/>
    </source>
</evidence>
<reference evidence="9 10" key="1">
    <citation type="journal article" date="2011" name="Microb. Cell Fact.">
        <title>Genomic analysis reveals Lactobacillus sanfranciscensis as stable element in traditional sourdoughs.</title>
        <authorList>
            <person name="Vogel R.F."/>
            <person name="Pavlovic M."/>
            <person name="Ehrmann M.A."/>
            <person name="Wiezer A."/>
            <person name="Liesegang H."/>
            <person name="Offschanka S."/>
            <person name="Voget S."/>
            <person name="Angelov A."/>
            <person name="Bocker G."/>
            <person name="Liebl W."/>
        </authorList>
    </citation>
    <scope>NUCLEOTIDE SEQUENCE [LARGE SCALE GENOMIC DNA]</scope>
    <source>
        <strain evidence="9 10">TMW 1.1304</strain>
    </source>
</reference>
<proteinExistence type="predicted"/>
<feature type="transmembrane region" description="Helical" evidence="8">
    <location>
        <begin position="241"/>
        <end position="262"/>
    </location>
</feature>
<dbReference type="STRING" id="714313.LSA_00340"/>
<feature type="transmembrane region" description="Helical" evidence="8">
    <location>
        <begin position="170"/>
        <end position="188"/>
    </location>
</feature>
<dbReference type="Gene3D" id="1.10.3860.10">
    <property type="entry name" value="Sodium:dicarboxylate symporter"/>
    <property type="match status" value="1"/>
</dbReference>
<dbReference type="PROSITE" id="PS00714">
    <property type="entry name" value="NA_DICARBOXYL_SYMP_2"/>
    <property type="match status" value="1"/>
</dbReference>
<feature type="transmembrane region" description="Helical" evidence="8">
    <location>
        <begin position="61"/>
        <end position="83"/>
    </location>
</feature>
<keyword evidence="7 8" id="KW-0472">Membrane</keyword>
<feature type="transmembrane region" description="Helical" evidence="8">
    <location>
        <begin position="326"/>
        <end position="359"/>
    </location>
</feature>
<comment type="subcellular location">
    <subcellularLocation>
        <location evidence="1">Cell membrane</location>
        <topology evidence="1">Multi-pass membrane protein</topology>
    </subcellularLocation>
</comment>
<evidence type="ECO:0000256" key="1">
    <source>
        <dbReference type="ARBA" id="ARBA00004651"/>
    </source>
</evidence>
<keyword evidence="6 8" id="KW-1133">Transmembrane helix</keyword>
<evidence type="ECO:0000256" key="5">
    <source>
        <dbReference type="ARBA" id="ARBA00022847"/>
    </source>
</evidence>
<dbReference type="PRINTS" id="PR00173">
    <property type="entry name" value="EDTRNSPORT"/>
</dbReference>
<dbReference type="Pfam" id="PF00375">
    <property type="entry name" value="SDF"/>
    <property type="match status" value="1"/>
</dbReference>
<dbReference type="Proteomes" id="UP000001285">
    <property type="component" value="Chromosome"/>
</dbReference>
<sequence length="442" mass="47757">MLLYNRCNYIKGWAMMKKKFKFTLGWQIVAGLILGIILGLVCYHNKPAITAMQSIGTMFIGLIQMIVLPIVVSCLTVGIASMGDIKKVGRIGGKTLLYFEIMTTIAIILGLVVANIFHPGTFIDVHQMHSSMDISSYVSTAKHSQNESLWSTLIALIPTNIFGSISKGDMMPVIVFSVFFGLGTAAIGEKGQIIVDFLDSVSQVMFKITNWVMHLAPIGVCALIGLTLAELGVKVLLPLSYFVITVYATMIFFVFVVMGIVAKLCHFSLFNLLLVMKNEIVLSFSTASSEAVMPKMMEKMDKFGVNPSIVSFVIPTGYTFNLDGSAIYQSIAAIFLAQAYGIHLSIGQQITLVVVLMITSKGMAGVPGASFVVLLATVSTIGVPMAGLTFIAGIDRFVDMARTVVNVVGNSLATVVIGTSEHEFNHDKAAAYVKELKSKKTA</sequence>
<evidence type="ECO:0000313" key="9">
    <source>
        <dbReference type="EMBL" id="AEN98523.1"/>
    </source>
</evidence>